<evidence type="ECO:0000256" key="4">
    <source>
        <dbReference type="ARBA" id="ARBA00022692"/>
    </source>
</evidence>
<keyword evidence="3 11" id="KW-0894">Sodium channel</keyword>
<dbReference type="PANTHER" id="PTHR11690">
    <property type="entry name" value="AMILORIDE-SENSITIVE SODIUM CHANNEL-RELATED"/>
    <property type="match status" value="1"/>
</dbReference>
<keyword evidence="7 11" id="KW-0406">Ion transport</keyword>
<organism evidence="13 14">
    <name type="scientific">Strongylocentrotus purpuratus</name>
    <name type="common">Purple sea urchin</name>
    <dbReference type="NCBI Taxonomy" id="7668"/>
    <lineage>
        <taxon>Eukaryota</taxon>
        <taxon>Metazoa</taxon>
        <taxon>Echinodermata</taxon>
        <taxon>Eleutherozoa</taxon>
        <taxon>Echinozoa</taxon>
        <taxon>Echinoidea</taxon>
        <taxon>Euechinoidea</taxon>
        <taxon>Echinacea</taxon>
        <taxon>Camarodonta</taxon>
        <taxon>Echinidea</taxon>
        <taxon>Strongylocentrotidae</taxon>
        <taxon>Strongylocentrotus</taxon>
    </lineage>
</organism>
<evidence type="ECO:0000313" key="14">
    <source>
        <dbReference type="Proteomes" id="UP000007110"/>
    </source>
</evidence>
<keyword evidence="5 12" id="KW-1133">Transmembrane helix</keyword>
<proteinExistence type="inferred from homology"/>
<accession>A0A7M7P502</accession>
<dbReference type="Pfam" id="PF00858">
    <property type="entry name" value="ASC"/>
    <property type="match status" value="1"/>
</dbReference>
<dbReference type="KEGG" id="spu:100890387"/>
<evidence type="ECO:0000256" key="9">
    <source>
        <dbReference type="ARBA" id="ARBA00023201"/>
    </source>
</evidence>
<dbReference type="GO" id="GO:0015280">
    <property type="term" value="F:ligand-gated sodium channel activity"/>
    <property type="evidence" value="ECO:0000318"/>
    <property type="project" value="GO_Central"/>
</dbReference>
<dbReference type="RefSeq" id="XP_030846231.1">
    <property type="nucleotide sequence ID" value="XM_030990371.1"/>
</dbReference>
<evidence type="ECO:0000256" key="6">
    <source>
        <dbReference type="ARBA" id="ARBA00023053"/>
    </source>
</evidence>
<dbReference type="InterPro" id="IPR020903">
    <property type="entry name" value="ENaC_CS"/>
</dbReference>
<dbReference type="OrthoDB" id="6157104at2759"/>
<feature type="transmembrane region" description="Helical" evidence="12">
    <location>
        <begin position="75"/>
        <end position="96"/>
    </location>
</feature>
<dbReference type="GeneID" id="100890387"/>
<evidence type="ECO:0000256" key="1">
    <source>
        <dbReference type="ARBA" id="ARBA00004141"/>
    </source>
</evidence>
<evidence type="ECO:0000256" key="10">
    <source>
        <dbReference type="ARBA" id="ARBA00023303"/>
    </source>
</evidence>
<dbReference type="InterPro" id="IPR001873">
    <property type="entry name" value="ENaC"/>
</dbReference>
<keyword evidence="4 11" id="KW-0812">Transmembrane</keyword>
<comment type="subcellular location">
    <subcellularLocation>
        <location evidence="1">Membrane</location>
        <topology evidence="1">Multi-pass membrane protein</topology>
    </subcellularLocation>
</comment>
<dbReference type="PRINTS" id="PR01078">
    <property type="entry name" value="AMINACHANNEL"/>
</dbReference>
<protein>
    <submittedName>
        <fullName evidence="13">Uncharacterized protein</fullName>
    </submittedName>
</protein>
<keyword evidence="10 11" id="KW-0407">Ion channel</keyword>
<dbReference type="Gene3D" id="1.10.287.770">
    <property type="entry name" value="YojJ-like"/>
    <property type="match status" value="1"/>
</dbReference>
<dbReference type="PROSITE" id="PS01206">
    <property type="entry name" value="ASC"/>
    <property type="match status" value="1"/>
</dbReference>
<dbReference type="EnsemblMetazoa" id="XM_030990371">
    <property type="protein sequence ID" value="XP_030846231"/>
    <property type="gene ID" value="LOC100890387"/>
</dbReference>
<keyword evidence="8 12" id="KW-0472">Membrane</keyword>
<name>A0A7M7P502_STRPU</name>
<dbReference type="GO" id="GO:0035725">
    <property type="term" value="P:sodium ion transmembrane transport"/>
    <property type="evidence" value="ECO:0000318"/>
    <property type="project" value="GO_Central"/>
</dbReference>
<dbReference type="InParanoid" id="A0A7M7P502"/>
<evidence type="ECO:0000256" key="2">
    <source>
        <dbReference type="ARBA" id="ARBA00022448"/>
    </source>
</evidence>
<evidence type="ECO:0000256" key="3">
    <source>
        <dbReference type="ARBA" id="ARBA00022461"/>
    </source>
</evidence>
<dbReference type="Gene3D" id="2.60.470.10">
    <property type="entry name" value="Acid-sensing ion channels like domains"/>
    <property type="match status" value="1"/>
</dbReference>
<evidence type="ECO:0000256" key="11">
    <source>
        <dbReference type="RuleBase" id="RU000679"/>
    </source>
</evidence>
<comment type="similarity">
    <text evidence="11">Belongs to the amiloride-sensitive sodium channel (TC 1.A.6) family.</text>
</comment>
<dbReference type="AlphaFoldDB" id="A0A7M7P502"/>
<keyword evidence="6" id="KW-0915">Sodium</keyword>
<evidence type="ECO:0000256" key="8">
    <source>
        <dbReference type="ARBA" id="ARBA00023136"/>
    </source>
</evidence>
<keyword evidence="14" id="KW-1185">Reference proteome</keyword>
<evidence type="ECO:0000256" key="5">
    <source>
        <dbReference type="ARBA" id="ARBA00022989"/>
    </source>
</evidence>
<sequence length="487" mass="53937">MMNGNNAQTSPADDVSVELGMVSNEGVRFDKKHSRIHLVSSWWLALSRSAPEGIGVSGIKYILVSRESRCRRMGWLCILTLALTAFICITAERAIYYSTFPLSVDISSNVTADGLTFPKVIICNFNSFVKSKTQARPAMDKLLRIYENTHYNSNETILLTQEELTHLRNVNTTQMFEELKHQKEDMFIRVVFNGVPVSLDDIIPVATTFGRCYQINDGQNGRQLLNSSVAGVSFGLSLILNTEQDEYYYNTYLKDSAGFSIQLLDQDETSDLHVRGFQVGPGTSADVSITAKQQNYAKPPYGGCGERKLQYFDKYSRIKCLLECMTHTVIEACGCRSPALPGNASVCDPITIGTCANAVFEEITSTHHAELCQCPMNCEERDFPVSVSTAKYPSAFRAGLLEKYISEGLLDNISFKSANLSVIEQNFVAVNIYFSDISTTVVTHRPAYTVSSFIADIGGSLGLFLGGSLLTIYEILDLCGHSFSRKH</sequence>
<reference evidence="14" key="1">
    <citation type="submission" date="2015-02" db="EMBL/GenBank/DDBJ databases">
        <title>Genome sequencing for Strongylocentrotus purpuratus.</title>
        <authorList>
            <person name="Murali S."/>
            <person name="Liu Y."/>
            <person name="Vee V."/>
            <person name="English A."/>
            <person name="Wang M."/>
            <person name="Skinner E."/>
            <person name="Han Y."/>
            <person name="Muzny D.M."/>
            <person name="Worley K.C."/>
            <person name="Gibbs R.A."/>
        </authorList>
    </citation>
    <scope>NUCLEOTIDE SEQUENCE</scope>
</reference>
<dbReference type="PANTHER" id="PTHR11690:SF300">
    <property type="entry name" value="PICKPOCKET PROTEIN 19"/>
    <property type="match status" value="1"/>
</dbReference>
<dbReference type="Proteomes" id="UP000007110">
    <property type="component" value="Unassembled WGS sequence"/>
</dbReference>
<evidence type="ECO:0000313" key="13">
    <source>
        <dbReference type="EnsemblMetazoa" id="XP_030846231"/>
    </source>
</evidence>
<evidence type="ECO:0000256" key="12">
    <source>
        <dbReference type="SAM" id="Phobius"/>
    </source>
</evidence>
<dbReference type="OMA" id="AWNILEY"/>
<evidence type="ECO:0000256" key="7">
    <source>
        <dbReference type="ARBA" id="ARBA00023065"/>
    </source>
</evidence>
<keyword evidence="2 11" id="KW-0813">Transport</keyword>
<dbReference type="GO" id="GO:0005886">
    <property type="term" value="C:plasma membrane"/>
    <property type="evidence" value="ECO:0000318"/>
    <property type="project" value="GO_Central"/>
</dbReference>
<keyword evidence="9 11" id="KW-0739">Sodium transport</keyword>
<reference evidence="13" key="2">
    <citation type="submission" date="2021-01" db="UniProtKB">
        <authorList>
            <consortium name="EnsemblMetazoa"/>
        </authorList>
    </citation>
    <scope>IDENTIFICATION</scope>
</reference>